<dbReference type="PANTHER" id="PTHR24148:SF64">
    <property type="entry name" value="HETEROKARYON INCOMPATIBILITY DOMAIN-CONTAINING PROTEIN"/>
    <property type="match status" value="1"/>
</dbReference>
<evidence type="ECO:0000259" key="1">
    <source>
        <dbReference type="Pfam" id="PF06985"/>
    </source>
</evidence>
<evidence type="ECO:0000313" key="2">
    <source>
        <dbReference type="EMBL" id="KAF2844805.1"/>
    </source>
</evidence>
<sequence>MAFWTDSICIDQSNVKERGSQVRLMNSIYRSAEFVGIWLGPSANDSDIALDMMRQWKPKFDDLLKQNSEDYEKAAGAIQINDTYFYGPQGSRRHRTIGALYHLVQRQWWKRAWVVQEGSVAQPSRTILCCGDREVDWDHFRAALIIARRVTETRETLMSLVFTSGMAARLDDFRTKREAGDCIKLLNILNRMRLYRCEDPRDKVYAALGMAMDVYHASGTIAGNPVVRGLELRLPGSFVDRVVSLSVICQNPDMTDLSTEGTLMSYYSGQTVIEDISHTLIADVGWASSPDGVVLSRGFEVDWELVKCETEHLNAEMRIKREWMLNHMKSATFGRRFFTTTCGYMGLAPAAAQINDCVCVLFGGQVLYLLRDRPDGRYEFVGECYVHGMMDGEACDGPWFERREFVIV</sequence>
<protein>
    <recommendedName>
        <fullName evidence="1">Heterokaryon incompatibility domain-containing protein</fullName>
    </recommendedName>
</protein>
<dbReference type="Pfam" id="PF06985">
    <property type="entry name" value="HET"/>
    <property type="match status" value="1"/>
</dbReference>
<dbReference type="EMBL" id="MU006363">
    <property type="protein sequence ID" value="KAF2844805.1"/>
    <property type="molecule type" value="Genomic_DNA"/>
</dbReference>
<dbReference type="OrthoDB" id="5416609at2759"/>
<gene>
    <name evidence="2" type="ORF">T440DRAFT_483907</name>
</gene>
<dbReference type="AlphaFoldDB" id="A0A6A7ARR5"/>
<dbReference type="Pfam" id="PF26639">
    <property type="entry name" value="Het-6_barrel"/>
    <property type="match status" value="1"/>
</dbReference>
<keyword evidence="3" id="KW-1185">Reference proteome</keyword>
<reference evidence="2" key="1">
    <citation type="submission" date="2020-01" db="EMBL/GenBank/DDBJ databases">
        <authorList>
            <consortium name="DOE Joint Genome Institute"/>
            <person name="Haridas S."/>
            <person name="Albert R."/>
            <person name="Binder M."/>
            <person name="Bloem J."/>
            <person name="Labutti K."/>
            <person name="Salamov A."/>
            <person name="Andreopoulos B."/>
            <person name="Baker S.E."/>
            <person name="Barry K."/>
            <person name="Bills G."/>
            <person name="Bluhm B.H."/>
            <person name="Cannon C."/>
            <person name="Castanera R."/>
            <person name="Culley D.E."/>
            <person name="Daum C."/>
            <person name="Ezra D."/>
            <person name="Gonzalez J.B."/>
            <person name="Henrissat B."/>
            <person name="Kuo A."/>
            <person name="Liang C."/>
            <person name="Lipzen A."/>
            <person name="Lutzoni F."/>
            <person name="Magnuson J."/>
            <person name="Mondo S."/>
            <person name="Nolan M."/>
            <person name="Ohm R."/>
            <person name="Pangilinan J."/>
            <person name="Park H.-J."/>
            <person name="Ramirez L."/>
            <person name="Alfaro M."/>
            <person name="Sun H."/>
            <person name="Tritt A."/>
            <person name="Yoshinaga Y."/>
            <person name="Zwiers L.-H."/>
            <person name="Turgeon B.G."/>
            <person name="Goodwin S.B."/>
            <person name="Spatafora J.W."/>
            <person name="Crous P.W."/>
            <person name="Grigoriev I.V."/>
        </authorList>
    </citation>
    <scope>NUCLEOTIDE SEQUENCE</scope>
    <source>
        <strain evidence="2">IPT5</strain>
    </source>
</reference>
<dbReference type="Proteomes" id="UP000799423">
    <property type="component" value="Unassembled WGS sequence"/>
</dbReference>
<accession>A0A6A7ARR5</accession>
<evidence type="ECO:0000313" key="3">
    <source>
        <dbReference type="Proteomes" id="UP000799423"/>
    </source>
</evidence>
<organism evidence="2 3">
    <name type="scientific">Plenodomus tracheiphilus IPT5</name>
    <dbReference type="NCBI Taxonomy" id="1408161"/>
    <lineage>
        <taxon>Eukaryota</taxon>
        <taxon>Fungi</taxon>
        <taxon>Dikarya</taxon>
        <taxon>Ascomycota</taxon>
        <taxon>Pezizomycotina</taxon>
        <taxon>Dothideomycetes</taxon>
        <taxon>Pleosporomycetidae</taxon>
        <taxon>Pleosporales</taxon>
        <taxon>Pleosporineae</taxon>
        <taxon>Leptosphaeriaceae</taxon>
        <taxon>Plenodomus</taxon>
    </lineage>
</organism>
<dbReference type="InterPro" id="IPR010730">
    <property type="entry name" value="HET"/>
</dbReference>
<proteinExistence type="predicted"/>
<dbReference type="PANTHER" id="PTHR24148">
    <property type="entry name" value="ANKYRIN REPEAT DOMAIN-CONTAINING PROTEIN 39 HOMOLOG-RELATED"/>
    <property type="match status" value="1"/>
</dbReference>
<name>A0A6A7ARR5_9PLEO</name>
<feature type="domain" description="Heterokaryon incompatibility" evidence="1">
    <location>
        <begin position="3"/>
        <end position="117"/>
    </location>
</feature>
<dbReference type="InterPro" id="IPR052895">
    <property type="entry name" value="HetReg/Transcr_Mod"/>
</dbReference>